<dbReference type="PANTHER" id="PTHR45867:SF3">
    <property type="entry name" value="ACID PHOSPHATASE TYPE 7"/>
    <property type="match status" value="1"/>
</dbReference>
<dbReference type="EC" id="3.1.3.2" evidence="3"/>
<feature type="signal peptide" evidence="3">
    <location>
        <begin position="1"/>
        <end position="25"/>
    </location>
</feature>
<evidence type="ECO:0000259" key="5">
    <source>
        <dbReference type="Pfam" id="PF14008"/>
    </source>
</evidence>
<keyword evidence="2" id="KW-0325">Glycoprotein</keyword>
<dbReference type="CDD" id="cd00839">
    <property type="entry name" value="MPP_PAPs"/>
    <property type="match status" value="1"/>
</dbReference>
<dbReference type="Proteomes" id="UP000614601">
    <property type="component" value="Unassembled WGS sequence"/>
</dbReference>
<dbReference type="PANTHER" id="PTHR45867">
    <property type="entry name" value="PURPLE ACID PHOSPHATASE"/>
    <property type="match status" value="1"/>
</dbReference>
<dbReference type="Gene3D" id="2.60.40.380">
    <property type="entry name" value="Purple acid phosphatase-like, N-terminal"/>
    <property type="match status" value="1"/>
</dbReference>
<comment type="similarity">
    <text evidence="3">Belongs to the metallophosphoesterase superfamily. Purple acid phosphatase family.</text>
</comment>
<proteinExistence type="inferred from homology"/>
<sequence length="488" mass="57408">MIERQLLHLLPFILLFCINIDEVFMTKTFLSPNRTLSWHDPKNPNKAPDRAYPEQVHLAMDGPSRYIVTWSTFSDPGSSYLTYGHGKDFNTVRVEADTTWFFFLFPQWLYVHKVVIDGIEPGKYYSYRVGSDYAYSSVFQFKGIEERPNGGHKVAVFGDFGYENSRSLAPLTDMTHNEEIDFVMHVGDMAYDLPFTGNQFMRMIEPIASKVPYMVSPGNHEMELLPYHNYVYRFNMPNSHDNYYYSYDVGKMHVISFSTEFYYDPFNGKWRGLRQRQYEWLEQDLIKANKNRAKTPWIITLGHRPMYCSTDDRDDCRNDEAATRVGVNGMYALEPLFYKYGVDFEVWAHEHTYERLWPVYDRRVYNGTTEPYVDPPAPVHIISGSAGCKENTDTFINDPPVWSAFRSTNYGFSLMQVHNDTHLHWQQIRAHDRGIEDDVWIIKHKHAPYTKEDKKKLKKHSVKVPYKKAKSWLDKEEEINLNRTPKDL</sequence>
<dbReference type="Gene3D" id="3.60.21.10">
    <property type="match status" value="1"/>
</dbReference>
<dbReference type="InterPro" id="IPR025733">
    <property type="entry name" value="PAPs_C"/>
</dbReference>
<dbReference type="InterPro" id="IPR029052">
    <property type="entry name" value="Metallo-depent_PP-like"/>
</dbReference>
<name>A0A811LMW1_9BILA</name>
<dbReference type="AlphaFoldDB" id="A0A811LMW1"/>
<comment type="caution">
    <text evidence="7">The sequence shown here is derived from an EMBL/GenBank/DDBJ whole genome shotgun (WGS) entry which is preliminary data.</text>
</comment>
<dbReference type="Pfam" id="PF00149">
    <property type="entry name" value="Metallophos"/>
    <property type="match status" value="1"/>
</dbReference>
<dbReference type="EMBL" id="CAJFCW020000006">
    <property type="protein sequence ID" value="CAG9128275.1"/>
    <property type="molecule type" value="Genomic_DNA"/>
</dbReference>
<evidence type="ECO:0000256" key="1">
    <source>
        <dbReference type="ARBA" id="ARBA00022729"/>
    </source>
</evidence>
<dbReference type="SUPFAM" id="SSF49363">
    <property type="entry name" value="Purple acid phosphatase, N-terminal domain"/>
    <property type="match status" value="1"/>
</dbReference>
<dbReference type="InterPro" id="IPR008963">
    <property type="entry name" value="Purple_acid_Pase-like_N"/>
</dbReference>
<protein>
    <recommendedName>
        <fullName evidence="3">Purple acid phosphatase</fullName>
        <ecNumber evidence="3">3.1.3.2</ecNumber>
    </recommendedName>
</protein>
<organism evidence="7 8">
    <name type="scientific">Bursaphelenchus okinawaensis</name>
    <dbReference type="NCBI Taxonomy" id="465554"/>
    <lineage>
        <taxon>Eukaryota</taxon>
        <taxon>Metazoa</taxon>
        <taxon>Ecdysozoa</taxon>
        <taxon>Nematoda</taxon>
        <taxon>Chromadorea</taxon>
        <taxon>Rhabditida</taxon>
        <taxon>Tylenchina</taxon>
        <taxon>Tylenchomorpha</taxon>
        <taxon>Aphelenchoidea</taxon>
        <taxon>Aphelenchoididae</taxon>
        <taxon>Bursaphelenchus</taxon>
    </lineage>
</organism>
<evidence type="ECO:0000259" key="6">
    <source>
        <dbReference type="Pfam" id="PF16656"/>
    </source>
</evidence>
<evidence type="ECO:0000313" key="8">
    <source>
        <dbReference type="Proteomes" id="UP000614601"/>
    </source>
</evidence>
<feature type="domain" description="Calcineurin-like phosphoesterase" evidence="4">
    <location>
        <begin position="153"/>
        <end position="353"/>
    </location>
</feature>
<dbReference type="Pfam" id="PF14008">
    <property type="entry name" value="Metallophos_C"/>
    <property type="match status" value="1"/>
</dbReference>
<feature type="chain" id="PRO_5035952897" description="Purple acid phosphatase" evidence="3">
    <location>
        <begin position="26"/>
        <end position="488"/>
    </location>
</feature>
<dbReference type="InterPro" id="IPR004843">
    <property type="entry name" value="Calcineurin-like_PHP"/>
</dbReference>
<comment type="catalytic activity">
    <reaction evidence="3">
        <text>a phosphate monoester + H2O = an alcohol + phosphate</text>
        <dbReference type="Rhea" id="RHEA:15017"/>
        <dbReference type="ChEBI" id="CHEBI:15377"/>
        <dbReference type="ChEBI" id="CHEBI:30879"/>
        <dbReference type="ChEBI" id="CHEBI:43474"/>
        <dbReference type="ChEBI" id="CHEBI:67140"/>
        <dbReference type="EC" id="3.1.3.2"/>
    </reaction>
</comment>
<accession>A0A811LMW1</accession>
<keyword evidence="1 3" id="KW-0732">Signal</keyword>
<keyword evidence="3" id="KW-0378">Hydrolase</keyword>
<gene>
    <name evidence="7" type="ORF">BOKJ2_LOCUS14421</name>
</gene>
<dbReference type="Proteomes" id="UP000783686">
    <property type="component" value="Unassembled WGS sequence"/>
</dbReference>
<dbReference type="GO" id="GO:0046872">
    <property type="term" value="F:metal ion binding"/>
    <property type="evidence" value="ECO:0007669"/>
    <property type="project" value="InterPro"/>
</dbReference>
<keyword evidence="8" id="KW-1185">Reference proteome</keyword>
<dbReference type="Pfam" id="PF16656">
    <property type="entry name" value="Pur_ac_phosph_N"/>
    <property type="match status" value="1"/>
</dbReference>
<feature type="domain" description="Purple acid phosphatase N-terminal" evidence="6">
    <location>
        <begin position="53"/>
        <end position="142"/>
    </location>
</feature>
<dbReference type="GO" id="GO:0003993">
    <property type="term" value="F:acid phosphatase activity"/>
    <property type="evidence" value="ECO:0007669"/>
    <property type="project" value="UniProtKB-EC"/>
</dbReference>
<dbReference type="InterPro" id="IPR041792">
    <property type="entry name" value="MPP_PAP"/>
</dbReference>
<dbReference type="InterPro" id="IPR015914">
    <property type="entry name" value="PAPs_N"/>
</dbReference>
<evidence type="ECO:0000256" key="3">
    <source>
        <dbReference type="RuleBase" id="RU361203"/>
    </source>
</evidence>
<evidence type="ECO:0000259" key="4">
    <source>
        <dbReference type="Pfam" id="PF00149"/>
    </source>
</evidence>
<dbReference type="EMBL" id="CAJFDH010000006">
    <property type="protein sequence ID" value="CAD5230997.1"/>
    <property type="molecule type" value="Genomic_DNA"/>
</dbReference>
<dbReference type="SUPFAM" id="SSF56300">
    <property type="entry name" value="Metallo-dependent phosphatases"/>
    <property type="match status" value="1"/>
</dbReference>
<reference evidence="7" key="1">
    <citation type="submission" date="2020-09" db="EMBL/GenBank/DDBJ databases">
        <authorList>
            <person name="Kikuchi T."/>
        </authorList>
    </citation>
    <scope>NUCLEOTIDE SEQUENCE</scope>
    <source>
        <strain evidence="7">SH1</strain>
    </source>
</reference>
<dbReference type="OrthoDB" id="45007at2759"/>
<feature type="domain" description="Purple acid phosphatase C-terminal" evidence="5">
    <location>
        <begin position="377"/>
        <end position="437"/>
    </location>
</feature>
<evidence type="ECO:0000313" key="7">
    <source>
        <dbReference type="EMBL" id="CAD5230997.1"/>
    </source>
</evidence>
<evidence type="ECO:0000256" key="2">
    <source>
        <dbReference type="ARBA" id="ARBA00023180"/>
    </source>
</evidence>